<keyword evidence="2" id="KW-1185">Reference proteome</keyword>
<accession>B4D4W2</accession>
<organism evidence="1 2">
    <name type="scientific">Chthoniobacter flavus Ellin428</name>
    <dbReference type="NCBI Taxonomy" id="497964"/>
    <lineage>
        <taxon>Bacteria</taxon>
        <taxon>Pseudomonadati</taxon>
        <taxon>Verrucomicrobiota</taxon>
        <taxon>Spartobacteria</taxon>
        <taxon>Chthoniobacterales</taxon>
        <taxon>Chthoniobacteraceae</taxon>
        <taxon>Chthoniobacter</taxon>
    </lineage>
</organism>
<dbReference type="Proteomes" id="UP000005824">
    <property type="component" value="Unassembled WGS sequence"/>
</dbReference>
<dbReference type="InParanoid" id="B4D4W2"/>
<protein>
    <submittedName>
        <fullName evidence="1">Uncharacterized protein</fullName>
    </submittedName>
</protein>
<evidence type="ECO:0000313" key="1">
    <source>
        <dbReference type="EMBL" id="EDY18565.1"/>
    </source>
</evidence>
<sequence length="147" mass="16249">MNPKASSGDGIPEPSVKTIEGTEIKSSELIFRWIDGYYDGILSGFAIWRGRLCYFEICDDTVHDRKFTVHSLSDEEATRAIREYEEFKALHGDHIDLLPDGSYAGGTCHTTMEKAAADGDAMAAGTWQPPVSFRLNPIVGWFTSATL</sequence>
<dbReference type="STRING" id="497964.CfE428DRAFT_3950"/>
<comment type="caution">
    <text evidence="1">The sequence shown here is derived from an EMBL/GenBank/DDBJ whole genome shotgun (WGS) entry which is preliminary data.</text>
</comment>
<dbReference type="AlphaFoldDB" id="B4D4W2"/>
<proteinExistence type="predicted"/>
<evidence type="ECO:0000313" key="2">
    <source>
        <dbReference type="Proteomes" id="UP000005824"/>
    </source>
</evidence>
<gene>
    <name evidence="1" type="ORF">CfE428DRAFT_3950</name>
</gene>
<reference evidence="1 2" key="1">
    <citation type="journal article" date="2011" name="J. Bacteriol.">
        <title>Genome sequence of Chthoniobacter flavus Ellin428, an aerobic heterotrophic soil bacterium.</title>
        <authorList>
            <person name="Kant R."/>
            <person name="van Passel M.W."/>
            <person name="Palva A."/>
            <person name="Lucas S."/>
            <person name="Lapidus A."/>
            <person name="Glavina Del Rio T."/>
            <person name="Dalin E."/>
            <person name="Tice H."/>
            <person name="Bruce D."/>
            <person name="Goodwin L."/>
            <person name="Pitluck S."/>
            <person name="Larimer F.W."/>
            <person name="Land M.L."/>
            <person name="Hauser L."/>
            <person name="Sangwan P."/>
            <person name="de Vos W.M."/>
            <person name="Janssen P.H."/>
            <person name="Smidt H."/>
        </authorList>
    </citation>
    <scope>NUCLEOTIDE SEQUENCE [LARGE SCALE GENOMIC DNA]</scope>
    <source>
        <strain evidence="1 2">Ellin428</strain>
    </source>
</reference>
<name>B4D4W2_9BACT</name>
<dbReference type="EMBL" id="ABVL01000012">
    <property type="protein sequence ID" value="EDY18565.1"/>
    <property type="molecule type" value="Genomic_DNA"/>
</dbReference>